<dbReference type="GO" id="GO:0007059">
    <property type="term" value="P:chromosome segregation"/>
    <property type="evidence" value="ECO:0007669"/>
    <property type="project" value="UniProtKB-KW"/>
</dbReference>
<dbReference type="GO" id="GO:0007064">
    <property type="term" value="P:mitotic sister chromatid cohesion"/>
    <property type="evidence" value="ECO:0007669"/>
    <property type="project" value="InterPro"/>
</dbReference>
<keyword evidence="7" id="KW-0131">Cell cycle</keyword>
<evidence type="ECO:0000256" key="6">
    <source>
        <dbReference type="ARBA" id="ARBA00023242"/>
    </source>
</evidence>
<dbReference type="GO" id="GO:0051301">
    <property type="term" value="P:cell division"/>
    <property type="evidence" value="ECO:0007669"/>
    <property type="project" value="UniProtKB-KW"/>
</dbReference>
<keyword evidence="6" id="KW-0539">Nucleus</keyword>
<evidence type="ECO:0000256" key="7">
    <source>
        <dbReference type="ARBA" id="ARBA00023306"/>
    </source>
</evidence>
<gene>
    <name evidence="10" type="ORF">K466DRAFT_604407</name>
</gene>
<evidence type="ECO:0000256" key="5">
    <source>
        <dbReference type="ARBA" id="ARBA00022829"/>
    </source>
</evidence>
<dbReference type="GO" id="GO:0005634">
    <property type="term" value="C:nucleus"/>
    <property type="evidence" value="ECO:0007669"/>
    <property type="project" value="UniProtKB-SubCell"/>
</dbReference>
<feature type="compositionally biased region" description="Polar residues" evidence="9">
    <location>
        <begin position="264"/>
        <end position="277"/>
    </location>
</feature>
<comment type="subcellular location">
    <subcellularLocation>
        <location evidence="1">Nucleus</location>
    </subcellularLocation>
</comment>
<evidence type="ECO:0000256" key="3">
    <source>
        <dbReference type="ARBA" id="ARBA00022618"/>
    </source>
</evidence>
<dbReference type="EMBL" id="ML211589">
    <property type="protein sequence ID" value="TFK81548.1"/>
    <property type="molecule type" value="Genomic_DNA"/>
</dbReference>
<feature type="region of interest" description="Disordered" evidence="9">
    <location>
        <begin position="250"/>
        <end position="281"/>
    </location>
</feature>
<sequence>MTSAASSTRRHNTQRVAADDSDDENPRPTKRQRIQSTPVPDAVAYSESLLEPLTPLPSQAGSEPASRPPPSRTASQQQRDLALRPIPPAILLVSLPSLLAHPPNHRFYIHSLVLSLTALRKCLALPALSPEIECRAWTGLAEIGMRVISGGMSQSEEHVWAKGIESEVEKALSRGSIIAQKHPSLRAYRHQLALLQAQLSQWQQKTKFARNQIRNLITSFLPSDPPHAVYSAHLALITLLTTPAAAAKPMLGHSSTPAKGRPASSHQRTLSSPQPSAQDVHAALASVQELEDRATAQKHSQVALLARVLRTRILVAASMWADLAEAIQSAEAALGLSYEAASTPKARKPLHPSHANGTTEPGAPGKGTQPPPVEQTFIMFEDAFEAAMAVHLLMLSVVYYTHAGEATEVSPRLSHLHALLDSEVLEKFPEGYVEIPLDPGPSLVVQVTHPRILFLLAFLVSSASKRDAVGRKPKRKVFATEGLTTWDSEAVREISFSIWSSMGDVQEVEERLARIKADLLCEVIAVSTMRSEFDIAERNLDVLIAHTRTYDIFPLFSARIALHHAHLAHSLARPARALRCYRAAAHHSEPGSFVNVAARAGEIALCVGVRRRKATMGEAWRQGLSLTDDDWMEDDEAEDLEERGAEVIELCHGMGGTLEAIGQVLQACFTPEILKAKQHLKHALELATKAQDNHLRALVLALIAAHYLHTAGDHARSMLQTCEQLAAGLGAPPTKGATTPGENGKAATPIVVGNAPLGLWVGERFLELYKRFGKDTRAQKQVIVNAQLAKAVDTLARRDLPREPTPKAVAA</sequence>
<protein>
    <submittedName>
        <fullName evidence="10">Uncharacterized protein</fullName>
    </submittedName>
</protein>
<keyword evidence="8" id="KW-0175">Coiled coil</keyword>
<dbReference type="Pfam" id="PF10345">
    <property type="entry name" value="Cohesin_load"/>
    <property type="match status" value="1"/>
</dbReference>
<dbReference type="AlphaFoldDB" id="A0A5C3NYW4"/>
<evidence type="ECO:0000256" key="9">
    <source>
        <dbReference type="SAM" id="MobiDB-lite"/>
    </source>
</evidence>
<evidence type="ECO:0000313" key="10">
    <source>
        <dbReference type="EMBL" id="TFK81548.1"/>
    </source>
</evidence>
<dbReference type="InParanoid" id="A0A5C3NYW4"/>
<reference evidence="10 11" key="1">
    <citation type="journal article" date="2019" name="Nat. Ecol. Evol.">
        <title>Megaphylogeny resolves global patterns of mushroom evolution.</title>
        <authorList>
            <person name="Varga T."/>
            <person name="Krizsan K."/>
            <person name="Foldi C."/>
            <person name="Dima B."/>
            <person name="Sanchez-Garcia M."/>
            <person name="Sanchez-Ramirez S."/>
            <person name="Szollosi G.J."/>
            <person name="Szarkandi J.G."/>
            <person name="Papp V."/>
            <person name="Albert L."/>
            <person name="Andreopoulos W."/>
            <person name="Angelini C."/>
            <person name="Antonin V."/>
            <person name="Barry K.W."/>
            <person name="Bougher N.L."/>
            <person name="Buchanan P."/>
            <person name="Buyck B."/>
            <person name="Bense V."/>
            <person name="Catcheside P."/>
            <person name="Chovatia M."/>
            <person name="Cooper J."/>
            <person name="Damon W."/>
            <person name="Desjardin D."/>
            <person name="Finy P."/>
            <person name="Geml J."/>
            <person name="Haridas S."/>
            <person name="Hughes K."/>
            <person name="Justo A."/>
            <person name="Karasinski D."/>
            <person name="Kautmanova I."/>
            <person name="Kiss B."/>
            <person name="Kocsube S."/>
            <person name="Kotiranta H."/>
            <person name="LaButti K.M."/>
            <person name="Lechner B.E."/>
            <person name="Liimatainen K."/>
            <person name="Lipzen A."/>
            <person name="Lukacs Z."/>
            <person name="Mihaltcheva S."/>
            <person name="Morgado L.N."/>
            <person name="Niskanen T."/>
            <person name="Noordeloos M.E."/>
            <person name="Ohm R.A."/>
            <person name="Ortiz-Santana B."/>
            <person name="Ovrebo C."/>
            <person name="Racz N."/>
            <person name="Riley R."/>
            <person name="Savchenko A."/>
            <person name="Shiryaev A."/>
            <person name="Soop K."/>
            <person name="Spirin V."/>
            <person name="Szebenyi C."/>
            <person name="Tomsovsky M."/>
            <person name="Tulloss R.E."/>
            <person name="Uehling J."/>
            <person name="Grigoriev I.V."/>
            <person name="Vagvolgyi C."/>
            <person name="Papp T."/>
            <person name="Martin F.M."/>
            <person name="Miettinen O."/>
            <person name="Hibbett D.S."/>
            <person name="Nagy L.G."/>
        </authorList>
    </citation>
    <scope>NUCLEOTIDE SEQUENCE [LARGE SCALE GENOMIC DNA]</scope>
    <source>
        <strain evidence="10 11">HHB13444</strain>
    </source>
</reference>
<keyword evidence="3" id="KW-0132">Cell division</keyword>
<keyword evidence="11" id="KW-1185">Reference proteome</keyword>
<evidence type="ECO:0000256" key="4">
    <source>
        <dbReference type="ARBA" id="ARBA00022776"/>
    </source>
</evidence>
<dbReference type="PANTHER" id="PTHR21394">
    <property type="entry name" value="MAU2 CHROMATID COHESION FACTOR HOMOLOG"/>
    <property type="match status" value="1"/>
</dbReference>
<proteinExistence type="inferred from homology"/>
<feature type="compositionally biased region" description="Low complexity" evidence="9">
    <location>
        <begin position="46"/>
        <end position="65"/>
    </location>
</feature>
<keyword evidence="5" id="KW-0159">Chromosome partition</keyword>
<evidence type="ECO:0000313" key="11">
    <source>
        <dbReference type="Proteomes" id="UP000308197"/>
    </source>
</evidence>
<feature type="coiled-coil region" evidence="8">
    <location>
        <begin position="185"/>
        <end position="212"/>
    </location>
</feature>
<organism evidence="10 11">
    <name type="scientific">Polyporus arcularius HHB13444</name>
    <dbReference type="NCBI Taxonomy" id="1314778"/>
    <lineage>
        <taxon>Eukaryota</taxon>
        <taxon>Fungi</taxon>
        <taxon>Dikarya</taxon>
        <taxon>Basidiomycota</taxon>
        <taxon>Agaricomycotina</taxon>
        <taxon>Agaricomycetes</taxon>
        <taxon>Polyporales</taxon>
        <taxon>Polyporaceae</taxon>
        <taxon>Polyporus</taxon>
    </lineage>
</organism>
<feature type="region of interest" description="Disordered" evidence="9">
    <location>
        <begin position="1"/>
        <end position="79"/>
    </location>
</feature>
<evidence type="ECO:0000256" key="1">
    <source>
        <dbReference type="ARBA" id="ARBA00004123"/>
    </source>
</evidence>
<evidence type="ECO:0000256" key="8">
    <source>
        <dbReference type="SAM" id="Coils"/>
    </source>
</evidence>
<evidence type="ECO:0000256" key="2">
    <source>
        <dbReference type="ARBA" id="ARBA00008585"/>
    </source>
</evidence>
<name>A0A5C3NYW4_9APHY</name>
<dbReference type="InterPro" id="IPR019440">
    <property type="entry name" value="MAU2"/>
</dbReference>
<accession>A0A5C3NYW4</accession>
<dbReference type="Proteomes" id="UP000308197">
    <property type="component" value="Unassembled WGS sequence"/>
</dbReference>
<feature type="region of interest" description="Disordered" evidence="9">
    <location>
        <begin position="344"/>
        <end position="372"/>
    </location>
</feature>
<keyword evidence="4" id="KW-0498">Mitosis</keyword>
<comment type="similarity">
    <text evidence="2">Belongs to the SCC4/mau-2 family.</text>
</comment>